<evidence type="ECO:0000313" key="3">
    <source>
        <dbReference type="Proteomes" id="UP001521222"/>
    </source>
</evidence>
<dbReference type="CDD" id="cd00048">
    <property type="entry name" value="DSRM_SF"/>
    <property type="match status" value="2"/>
</dbReference>
<gene>
    <name evidence="2" type="ORF">SLS59_005440</name>
</gene>
<feature type="region of interest" description="Disordered" evidence="1">
    <location>
        <begin position="154"/>
        <end position="187"/>
    </location>
</feature>
<name>A0ABR3RA18_9PLEO</name>
<dbReference type="SUPFAM" id="SSF54768">
    <property type="entry name" value="dsRNA-binding domain-like"/>
    <property type="match status" value="1"/>
</dbReference>
<proteinExistence type="predicted"/>
<reference evidence="2 3" key="1">
    <citation type="submission" date="2024-02" db="EMBL/GenBank/DDBJ databases">
        <title>De novo assembly and annotation of 12 fungi associated with fruit tree decline syndrome in Ontario, Canada.</title>
        <authorList>
            <person name="Sulman M."/>
            <person name="Ellouze W."/>
            <person name="Ilyukhin E."/>
        </authorList>
    </citation>
    <scope>NUCLEOTIDE SEQUENCE [LARGE SCALE GENOMIC DNA]</scope>
    <source>
        <strain evidence="2 3">M97-236</strain>
    </source>
</reference>
<keyword evidence="3" id="KW-1185">Reference proteome</keyword>
<accession>A0ABR3RA18</accession>
<evidence type="ECO:0000313" key="2">
    <source>
        <dbReference type="EMBL" id="KAL1601286.1"/>
    </source>
</evidence>
<organism evidence="2 3">
    <name type="scientific">Nothophoma quercina</name>
    <dbReference type="NCBI Taxonomy" id="749835"/>
    <lineage>
        <taxon>Eukaryota</taxon>
        <taxon>Fungi</taxon>
        <taxon>Dikarya</taxon>
        <taxon>Ascomycota</taxon>
        <taxon>Pezizomycotina</taxon>
        <taxon>Dothideomycetes</taxon>
        <taxon>Pleosporomycetidae</taxon>
        <taxon>Pleosporales</taxon>
        <taxon>Pleosporineae</taxon>
        <taxon>Didymellaceae</taxon>
        <taxon>Nothophoma</taxon>
    </lineage>
</organism>
<comment type="caution">
    <text evidence="2">The sequence shown here is derived from an EMBL/GenBank/DDBJ whole genome shotgun (WGS) entry which is preliminary data.</text>
</comment>
<feature type="region of interest" description="Disordered" evidence="1">
    <location>
        <begin position="267"/>
        <end position="287"/>
    </location>
</feature>
<evidence type="ECO:0000256" key="1">
    <source>
        <dbReference type="SAM" id="MobiDB-lite"/>
    </source>
</evidence>
<dbReference type="Proteomes" id="UP001521222">
    <property type="component" value="Unassembled WGS sequence"/>
</dbReference>
<sequence length="426" mass="45399">MEVDYPTQPSALASAHAGGNAAITVPIEGVMSLDDYLATHQADHDAAMAAREAAKGPPAKKMKPITTPPQPVAVGARSSKYTIILHEKYQALAIQQPVFTYGGDTLTRWTVEVSFPGLPEELGLQSIKGEGRFNSKQEAKEAVSKTAVAIIEELESQGRISKPGKTKKPKGSPTDLDPKEKDEPGDNYVGQLLEFQRSVSGSQPTYTDYQAGTRWSCLMEIEGHDQPFGSLDNIFGSKKAARQHAAGCAVAHFKALGQWPEDVTQAGGIRKRKPAPPPSPSASVGGEGAGAAQQVAILAVQLSLGTPEYRFTPSTPGIPDVHTVSCFFKDGGVHAGPIGEVRNVFGKKKAKEECARLTLSYLSDLKRQREAVAERLIRGIQGGDEAKSAGVGMAMDGEEGVAGKHADKVANQSDDEMEIFEDAMEH</sequence>
<dbReference type="EMBL" id="JAKIXB020000016">
    <property type="protein sequence ID" value="KAL1601286.1"/>
    <property type="molecule type" value="Genomic_DNA"/>
</dbReference>
<protein>
    <recommendedName>
        <fullName evidence="4">DRBM domain-containing protein</fullName>
    </recommendedName>
</protein>
<evidence type="ECO:0008006" key="4">
    <source>
        <dbReference type="Google" id="ProtNLM"/>
    </source>
</evidence>